<evidence type="ECO:0000256" key="24">
    <source>
        <dbReference type="SAM" id="Phobius"/>
    </source>
</evidence>
<keyword evidence="14" id="KW-0564">Palmitate</keyword>
<evidence type="ECO:0000256" key="1">
    <source>
        <dbReference type="ARBA" id="ARBA00004115"/>
    </source>
</evidence>
<dbReference type="Pfam" id="PF00085">
    <property type="entry name" value="Thioredoxin"/>
    <property type="match status" value="1"/>
</dbReference>
<evidence type="ECO:0000256" key="18">
    <source>
        <dbReference type="ARBA" id="ARBA00023288"/>
    </source>
</evidence>
<evidence type="ECO:0000256" key="11">
    <source>
        <dbReference type="ARBA" id="ARBA00022989"/>
    </source>
</evidence>
<evidence type="ECO:0000256" key="20">
    <source>
        <dbReference type="ARBA" id="ARBA00072260"/>
    </source>
</evidence>
<dbReference type="SUPFAM" id="SSF52833">
    <property type="entry name" value="Thioredoxin-like"/>
    <property type="match status" value="1"/>
</dbReference>
<keyword evidence="18" id="KW-0449">Lipoprotein</keyword>
<keyword evidence="10" id="KW-0249">Electron transport</keyword>
<keyword evidence="11 24" id="KW-1133">Transmembrane helix</keyword>
<dbReference type="InterPro" id="IPR013766">
    <property type="entry name" value="Thioredoxin_domain"/>
</dbReference>
<dbReference type="PROSITE" id="PS00194">
    <property type="entry name" value="THIOREDOXIN_1"/>
    <property type="match status" value="1"/>
</dbReference>
<proteinExistence type="predicted"/>
<comment type="subunit">
    <text evidence="19">Interacts with ATP2A2.</text>
</comment>
<feature type="chain" id="PRO_5012307684" description="Thioredoxin-related transmembrane protein 1" evidence="25">
    <location>
        <begin position="24"/>
        <end position="256"/>
    </location>
</feature>
<feature type="compositionally biased region" description="Basic residues" evidence="23">
    <location>
        <begin position="246"/>
        <end position="256"/>
    </location>
</feature>
<dbReference type="EMBL" id="GFTR01004196">
    <property type="protein sequence ID" value="JAW12230.1"/>
    <property type="molecule type" value="Transcribed_RNA"/>
</dbReference>
<sequence>MAAGISFLLFLSLAYINLGVTYSKSQLIRLDENNWQNMLTGEWMVEFYAPWCPACKQLQPLWEEFSSWSKDLGLSVAQVDVTSSPGLSGRFMVTALPTIFHVIHGEFRQYKGSRDRESFMSFVEDQKWKDIEPVPGWKSPSSIQMSIVAYFFKLSQGLRTIHNKLMEDYGLPNWGSYLIFALVTIILGAILGLIMVCFIDFIYPPKVVHRTPVTAEEKSNGEEETDEDLPDEEDADDERSPEANNVKKRVKARKAD</sequence>
<accession>A0A224XUZ9</accession>
<dbReference type="FunFam" id="3.40.30.10:FF:000117">
    <property type="entry name" value="thioredoxin-related transmembrane protein 1"/>
    <property type="match status" value="1"/>
</dbReference>
<dbReference type="InterPro" id="IPR052454">
    <property type="entry name" value="TMX_domain-containing"/>
</dbReference>
<evidence type="ECO:0000256" key="17">
    <source>
        <dbReference type="ARBA" id="ARBA00023284"/>
    </source>
</evidence>
<keyword evidence="13 24" id="KW-0472">Membrane</keyword>
<feature type="transmembrane region" description="Helical" evidence="24">
    <location>
        <begin position="174"/>
        <end position="203"/>
    </location>
</feature>
<evidence type="ECO:0000256" key="25">
    <source>
        <dbReference type="SAM" id="SignalP"/>
    </source>
</evidence>
<evidence type="ECO:0000313" key="27">
    <source>
        <dbReference type="EMBL" id="JAW12230.1"/>
    </source>
</evidence>
<evidence type="ECO:0000259" key="26">
    <source>
        <dbReference type="PROSITE" id="PS51352"/>
    </source>
</evidence>
<evidence type="ECO:0000256" key="3">
    <source>
        <dbReference type="ARBA" id="ARBA00004613"/>
    </source>
</evidence>
<evidence type="ECO:0000256" key="16">
    <source>
        <dbReference type="ARBA" id="ARBA00023235"/>
    </source>
</evidence>
<evidence type="ECO:0000256" key="8">
    <source>
        <dbReference type="ARBA" id="ARBA00022729"/>
    </source>
</evidence>
<dbReference type="InterPro" id="IPR017937">
    <property type="entry name" value="Thioredoxin_CS"/>
</dbReference>
<dbReference type="GO" id="GO:0005789">
    <property type="term" value="C:endoplasmic reticulum membrane"/>
    <property type="evidence" value="ECO:0007669"/>
    <property type="project" value="UniProtKB-SubCell"/>
</dbReference>
<dbReference type="GO" id="GO:0015036">
    <property type="term" value="F:disulfide oxidoreductase activity"/>
    <property type="evidence" value="ECO:0007669"/>
    <property type="project" value="TreeGrafter"/>
</dbReference>
<organism evidence="27">
    <name type="scientific">Panstrongylus lignarius</name>
    <dbReference type="NCBI Taxonomy" id="156445"/>
    <lineage>
        <taxon>Eukaryota</taxon>
        <taxon>Metazoa</taxon>
        <taxon>Ecdysozoa</taxon>
        <taxon>Arthropoda</taxon>
        <taxon>Hexapoda</taxon>
        <taxon>Insecta</taxon>
        <taxon>Pterygota</taxon>
        <taxon>Neoptera</taxon>
        <taxon>Paraneoptera</taxon>
        <taxon>Hemiptera</taxon>
        <taxon>Heteroptera</taxon>
        <taxon>Panheteroptera</taxon>
        <taxon>Cimicomorpha</taxon>
        <taxon>Reduviidae</taxon>
        <taxon>Triatominae</taxon>
        <taxon>Panstrongylus</taxon>
    </lineage>
</organism>
<evidence type="ECO:0000256" key="9">
    <source>
        <dbReference type="ARBA" id="ARBA00022824"/>
    </source>
</evidence>
<keyword evidence="4" id="KW-0813">Transport</keyword>
<dbReference type="Gene3D" id="3.40.30.10">
    <property type="entry name" value="Glutaredoxin"/>
    <property type="match status" value="1"/>
</dbReference>
<keyword evidence="5" id="KW-0964">Secreted</keyword>
<dbReference type="PROSITE" id="PS51352">
    <property type="entry name" value="THIOREDOXIN_2"/>
    <property type="match status" value="1"/>
</dbReference>
<evidence type="ECO:0000256" key="23">
    <source>
        <dbReference type="SAM" id="MobiDB-lite"/>
    </source>
</evidence>
<keyword evidence="17" id="KW-0676">Redox-active center</keyword>
<evidence type="ECO:0000256" key="5">
    <source>
        <dbReference type="ARBA" id="ARBA00022525"/>
    </source>
</evidence>
<keyword evidence="9" id="KW-0256">Endoplasmic reticulum</keyword>
<dbReference type="PANTHER" id="PTHR46107:SF3">
    <property type="entry name" value="THIOREDOXIN DOMAIN-CONTAINING PROTEIN"/>
    <property type="match status" value="1"/>
</dbReference>
<keyword evidence="7 24" id="KW-0812">Transmembrane</keyword>
<dbReference type="GO" id="GO:0003756">
    <property type="term" value="F:protein disulfide isomerase activity"/>
    <property type="evidence" value="ECO:0007669"/>
    <property type="project" value="UniProtKB-ARBA"/>
</dbReference>
<dbReference type="InterPro" id="IPR036249">
    <property type="entry name" value="Thioredoxin-like_sf"/>
</dbReference>
<dbReference type="GO" id="GO:0005576">
    <property type="term" value="C:extracellular region"/>
    <property type="evidence" value="ECO:0007669"/>
    <property type="project" value="UniProtKB-SubCell"/>
</dbReference>
<evidence type="ECO:0000256" key="22">
    <source>
        <dbReference type="ARBA" id="ARBA00076905"/>
    </source>
</evidence>
<feature type="domain" description="Thioredoxin" evidence="26">
    <location>
        <begin position="16"/>
        <end position="128"/>
    </location>
</feature>
<feature type="region of interest" description="Disordered" evidence="23">
    <location>
        <begin position="213"/>
        <end position="256"/>
    </location>
</feature>
<keyword evidence="8 25" id="KW-0732">Signal</keyword>
<evidence type="ECO:0000256" key="15">
    <source>
        <dbReference type="ARBA" id="ARBA00023157"/>
    </source>
</evidence>
<evidence type="ECO:0000256" key="7">
    <source>
        <dbReference type="ARBA" id="ARBA00022692"/>
    </source>
</evidence>
<evidence type="ECO:0000256" key="2">
    <source>
        <dbReference type="ARBA" id="ARBA00004583"/>
    </source>
</evidence>
<dbReference type="GO" id="GO:0031966">
    <property type="term" value="C:mitochondrial membrane"/>
    <property type="evidence" value="ECO:0007669"/>
    <property type="project" value="UniProtKB-SubCell"/>
</dbReference>
<evidence type="ECO:0000256" key="13">
    <source>
        <dbReference type="ARBA" id="ARBA00023136"/>
    </source>
</evidence>
<evidence type="ECO:0000256" key="6">
    <source>
        <dbReference type="ARBA" id="ARBA00022553"/>
    </source>
</evidence>
<evidence type="ECO:0000256" key="12">
    <source>
        <dbReference type="ARBA" id="ARBA00023128"/>
    </source>
</evidence>
<keyword evidence="16 27" id="KW-0413">Isomerase</keyword>
<feature type="signal peptide" evidence="25">
    <location>
        <begin position="1"/>
        <end position="23"/>
    </location>
</feature>
<dbReference type="PANTHER" id="PTHR46107">
    <property type="entry name" value="DUMPY: SHORTER THAN WILD-TYPE"/>
    <property type="match status" value="1"/>
</dbReference>
<feature type="compositionally biased region" description="Acidic residues" evidence="23">
    <location>
        <begin position="222"/>
        <end position="239"/>
    </location>
</feature>
<reference evidence="27" key="1">
    <citation type="journal article" date="2018" name="PLoS Negl. Trop. Dis.">
        <title>An insight into the salivary gland and fat body transcriptome of Panstrongylus lignarius (Hemiptera: Heteroptera), the main vector of Chagas disease in Peru.</title>
        <authorList>
            <person name="Nevoa J.C."/>
            <person name="Mendes M.T."/>
            <person name="da Silva M.V."/>
            <person name="Soares S.C."/>
            <person name="Oliveira C.J.F."/>
            <person name="Ribeiro J.M.C."/>
        </authorList>
    </citation>
    <scope>NUCLEOTIDE SEQUENCE</scope>
</reference>
<comment type="subcellular location">
    <subcellularLocation>
        <location evidence="1">Endoplasmic reticulum membrane</location>
        <topology evidence="1">Single-pass type I membrane protein</topology>
    </subcellularLocation>
    <subcellularLocation>
        <location evidence="2">Mitochondrion membrane</location>
        <topology evidence="2">Single-pass type I membrane protein</topology>
    </subcellularLocation>
    <subcellularLocation>
        <location evidence="3">Secreted</location>
    </subcellularLocation>
</comment>
<keyword evidence="12" id="KW-0496">Mitochondrion</keyword>
<evidence type="ECO:0000256" key="10">
    <source>
        <dbReference type="ARBA" id="ARBA00022982"/>
    </source>
</evidence>
<keyword evidence="15" id="KW-1015">Disulfide bond</keyword>
<dbReference type="AlphaFoldDB" id="A0A224XUZ9"/>
<keyword evidence="6" id="KW-0597">Phosphoprotein</keyword>
<name>A0A224XUZ9_9HEMI</name>
<evidence type="ECO:0000256" key="4">
    <source>
        <dbReference type="ARBA" id="ARBA00022448"/>
    </source>
</evidence>
<evidence type="ECO:0000256" key="21">
    <source>
        <dbReference type="ARBA" id="ARBA00075863"/>
    </source>
</evidence>
<evidence type="ECO:0000256" key="14">
    <source>
        <dbReference type="ARBA" id="ARBA00023139"/>
    </source>
</evidence>
<evidence type="ECO:0000256" key="19">
    <source>
        <dbReference type="ARBA" id="ARBA00062962"/>
    </source>
</evidence>
<protein>
    <recommendedName>
        <fullName evidence="20">Thioredoxin-related transmembrane protein 1</fullName>
    </recommendedName>
    <alternativeName>
        <fullName evidence="22">Protein disulfide-isomerase TMX1</fullName>
    </alternativeName>
    <alternativeName>
        <fullName evidence="21">Thioredoxin domain-containing protein 1</fullName>
    </alternativeName>
</protein>